<name>A0ABN7SKJ0_OIKDI</name>
<evidence type="ECO:0000256" key="4">
    <source>
        <dbReference type="SAM" id="MobiDB-lite"/>
    </source>
</evidence>
<dbReference type="EMBL" id="OU015569">
    <property type="protein sequence ID" value="CAG5097268.1"/>
    <property type="molecule type" value="Genomic_DNA"/>
</dbReference>
<dbReference type="SUPFAM" id="SSF54928">
    <property type="entry name" value="RNA-binding domain, RBD"/>
    <property type="match status" value="1"/>
</dbReference>
<feature type="compositionally biased region" description="Basic and acidic residues" evidence="4">
    <location>
        <begin position="333"/>
        <end position="344"/>
    </location>
</feature>
<dbReference type="PANTHER" id="PTHR13165">
    <property type="entry name" value="ARSENITE-RESISTANCE PROTEIN 2"/>
    <property type="match status" value="1"/>
</dbReference>
<dbReference type="Pfam" id="PF12066">
    <property type="entry name" value="SERRATE_Ars2_N"/>
    <property type="match status" value="1"/>
</dbReference>
<comment type="subcellular location">
    <subcellularLocation>
        <location evidence="1">Nucleus</location>
    </subcellularLocation>
</comment>
<feature type="compositionally biased region" description="Basic residues" evidence="4">
    <location>
        <begin position="8"/>
        <end position="25"/>
    </location>
</feature>
<evidence type="ECO:0000259" key="6">
    <source>
        <dbReference type="Pfam" id="PF12066"/>
    </source>
</evidence>
<gene>
    <name evidence="7" type="ORF">OKIOD_LOCUS6560</name>
</gene>
<dbReference type="InterPro" id="IPR035979">
    <property type="entry name" value="RBD_domain_sf"/>
</dbReference>
<dbReference type="Pfam" id="PF04959">
    <property type="entry name" value="ARS2"/>
    <property type="match status" value="1"/>
</dbReference>
<feature type="region of interest" description="Disordered" evidence="4">
    <location>
        <begin position="261"/>
        <end position="356"/>
    </location>
</feature>
<evidence type="ECO:0000256" key="1">
    <source>
        <dbReference type="ARBA" id="ARBA00004123"/>
    </source>
</evidence>
<dbReference type="InterPro" id="IPR007042">
    <property type="entry name" value="SERRATE/Ars2_C"/>
</dbReference>
<reference evidence="7 8" key="1">
    <citation type="submission" date="2021-04" db="EMBL/GenBank/DDBJ databases">
        <authorList>
            <person name="Bliznina A."/>
        </authorList>
    </citation>
    <scope>NUCLEOTIDE SEQUENCE [LARGE SCALE GENOMIC DNA]</scope>
</reference>
<feature type="domain" description="SERRATE/Ars2 C-terminal" evidence="5">
    <location>
        <begin position="571"/>
        <end position="710"/>
    </location>
</feature>
<feature type="compositionally biased region" description="Basic and acidic residues" evidence="4">
    <location>
        <begin position="49"/>
        <end position="70"/>
    </location>
</feature>
<feature type="compositionally biased region" description="Pro residues" evidence="4">
    <location>
        <begin position="695"/>
        <end position="706"/>
    </location>
</feature>
<evidence type="ECO:0000313" key="8">
    <source>
        <dbReference type="Proteomes" id="UP001158576"/>
    </source>
</evidence>
<dbReference type="PANTHER" id="PTHR13165:SF0">
    <property type="entry name" value="SERRATE RNA EFFECTOR MOLECULE HOMOLOG"/>
    <property type="match status" value="1"/>
</dbReference>
<protein>
    <submittedName>
        <fullName evidence="7">Oidioi.mRNA.OKI2018_I69.XSR.g15002.t3.cds</fullName>
    </submittedName>
</protein>
<keyword evidence="8" id="KW-1185">Reference proteome</keyword>
<evidence type="ECO:0000256" key="3">
    <source>
        <dbReference type="ARBA" id="ARBA00023242"/>
    </source>
</evidence>
<sequence length="740" mass="86587">MGGIKKYSDKHKKKRSRNGKRKIKRKADGLQVSCQNSEFSSTDEYDDDGGSRRDRYGRDREYDRHEDRREREKRRRTPDREFSERGGERYKRPRHDYDDSGERGGGYRGHRSWNGPGSNGAPYVPRHVQNNHYHMQNEDDILLSFKNWVMKQEDNINEDDACKNYKVYKTEFKKKQMQEFFVAHKDEEWFREKYHPDAAVEREEQFKEAVKLRCEAWEKLTGVDKIFDENCLDITNEKNIIDLLETAVMLMEGASEDDIKTIRTPIVKSETDGPPSEGEKADEEDDDEKKGRGKFDRGEDGSDDESEKNDAKKEEEETKEDEEGSKDAVSVKTDPDAAPEKPETSEDGEVNDPSDKLEAKRKEALKRAQTHTKYSSIFMRSLPPSISRQDISNMCKKFDGFIRVAFSHPQDDRFYRRCWVTFDSSVNIKDICWNLNNVRLKEVELNPVVNRDLTRRCRPMSSLANHNTIMKADILNLMSLIKKFDEKYELYTGKQPNPVILKTEDYLEKNPVEDDPKNADEIHLNYDKKLAQIADILTLYLRLVHSVDYYNHSEYRNEDEMPNRCGIIHVRGEPPSNPIMPFEMNDYVKKFLEKCNGMLTEGTKLDEEEIKKLGMKDEEEEIKKFIEANTQQLGPEKYLCPLSGKKFKGPEFVKKHILIKHAEKVEAVRNEVKFFNRYLADPKRPNDPVQTIQPFRPPPGHMPPGHMPMRHHQPDRRDSYTNRPVASYKDLDAPEDVEIF</sequence>
<organism evidence="7 8">
    <name type="scientific">Oikopleura dioica</name>
    <name type="common">Tunicate</name>
    <dbReference type="NCBI Taxonomy" id="34765"/>
    <lineage>
        <taxon>Eukaryota</taxon>
        <taxon>Metazoa</taxon>
        <taxon>Chordata</taxon>
        <taxon>Tunicata</taxon>
        <taxon>Appendicularia</taxon>
        <taxon>Copelata</taxon>
        <taxon>Oikopleuridae</taxon>
        <taxon>Oikopleura</taxon>
    </lineage>
</organism>
<evidence type="ECO:0000259" key="5">
    <source>
        <dbReference type="Pfam" id="PF04959"/>
    </source>
</evidence>
<feature type="region of interest" description="Disordered" evidence="4">
    <location>
        <begin position="685"/>
        <end position="740"/>
    </location>
</feature>
<dbReference type="Proteomes" id="UP001158576">
    <property type="component" value="Chromosome XSR"/>
</dbReference>
<dbReference type="InterPro" id="IPR039727">
    <property type="entry name" value="SE/Ars2"/>
</dbReference>
<feature type="domain" description="SERRATE/Ars2 N-terminal" evidence="6">
    <location>
        <begin position="147"/>
        <end position="255"/>
    </location>
</feature>
<feature type="region of interest" description="Disordered" evidence="4">
    <location>
        <begin position="1"/>
        <end position="125"/>
    </location>
</feature>
<feature type="compositionally biased region" description="Basic and acidic residues" evidence="4">
    <location>
        <begin position="288"/>
        <end position="300"/>
    </location>
</feature>
<accession>A0ABN7SKJ0</accession>
<feature type="compositionally biased region" description="Basic and acidic residues" evidence="4">
    <location>
        <begin position="78"/>
        <end position="102"/>
    </location>
</feature>
<dbReference type="InterPro" id="IPR021933">
    <property type="entry name" value="SERRATE/Ars2_N"/>
</dbReference>
<evidence type="ECO:0000313" key="7">
    <source>
        <dbReference type="EMBL" id="CAG5097268.1"/>
    </source>
</evidence>
<comment type="similarity">
    <text evidence="2">Belongs to the ARS2 family.</text>
</comment>
<dbReference type="CDD" id="cd00590">
    <property type="entry name" value="RRM_SF"/>
    <property type="match status" value="1"/>
</dbReference>
<evidence type="ECO:0000256" key="2">
    <source>
        <dbReference type="ARBA" id="ARBA00005407"/>
    </source>
</evidence>
<keyword evidence="3" id="KW-0539">Nucleus</keyword>
<proteinExistence type="inferred from homology"/>